<dbReference type="EMBL" id="JADIKC010000003">
    <property type="protein sequence ID" value="MBM7121374.1"/>
    <property type="molecule type" value="Genomic_DNA"/>
</dbReference>
<evidence type="ECO:0000256" key="1">
    <source>
        <dbReference type="SAM" id="SignalP"/>
    </source>
</evidence>
<name>A0ABS2JQR8_9GAMM</name>
<feature type="signal peptide" evidence="1">
    <location>
        <begin position="1"/>
        <end position="23"/>
    </location>
</feature>
<evidence type="ECO:0000313" key="3">
    <source>
        <dbReference type="Proteomes" id="UP001430065"/>
    </source>
</evidence>
<keyword evidence="1" id="KW-0732">Signal</keyword>
<protein>
    <submittedName>
        <fullName evidence="2">Uncharacterized protein</fullName>
    </submittedName>
</protein>
<accession>A0ABS2JQR8</accession>
<feature type="chain" id="PRO_5045406761" evidence="1">
    <location>
        <begin position="24"/>
        <end position="171"/>
    </location>
</feature>
<organism evidence="2 3">
    <name type="scientific">Dyella kyungheensis</name>
    <dbReference type="NCBI Taxonomy" id="1242174"/>
    <lineage>
        <taxon>Bacteria</taxon>
        <taxon>Pseudomonadati</taxon>
        <taxon>Pseudomonadota</taxon>
        <taxon>Gammaproteobacteria</taxon>
        <taxon>Lysobacterales</taxon>
        <taxon>Rhodanobacteraceae</taxon>
        <taxon>Dyella</taxon>
    </lineage>
</organism>
<reference evidence="2 3" key="1">
    <citation type="submission" date="2020-10" db="EMBL/GenBank/DDBJ databases">
        <title>Phylogeny of dyella-like bacteria.</title>
        <authorList>
            <person name="Fu J."/>
        </authorList>
    </citation>
    <scope>NUCLEOTIDE SEQUENCE [LARGE SCALE GENOMIC DNA]</scope>
    <source>
        <strain evidence="2 3">THG-B117</strain>
    </source>
</reference>
<evidence type="ECO:0000313" key="2">
    <source>
        <dbReference type="EMBL" id="MBM7121374.1"/>
    </source>
</evidence>
<gene>
    <name evidence="2" type="ORF">ISP20_09435</name>
</gene>
<dbReference type="RefSeq" id="WP_204635769.1">
    <property type="nucleotide sequence ID" value="NZ_JADIKC010000003.1"/>
</dbReference>
<sequence length="171" mass="17771">MFSVKQWMMAVTAGVAFTSAAMAGNAPTASTDLFDRAADMVKGRQAMSAVDIASSLGSGSQGSSHGTQTTFPAGTYMGVSVSQIRVATTQAGVPQFVEVVTDPSGCIDATPLQTRYTADGLYDVPLAPADQVHRYLTHEADGVRIAIGISMDPAFCAKSFIAEIVTKSPKS</sequence>
<keyword evidence="3" id="KW-1185">Reference proteome</keyword>
<comment type="caution">
    <text evidence="2">The sequence shown here is derived from an EMBL/GenBank/DDBJ whole genome shotgun (WGS) entry which is preliminary data.</text>
</comment>
<proteinExistence type="predicted"/>
<dbReference type="Proteomes" id="UP001430065">
    <property type="component" value="Unassembled WGS sequence"/>
</dbReference>